<proteinExistence type="predicted"/>
<evidence type="ECO:0000256" key="3">
    <source>
        <dbReference type="ARBA" id="ARBA00022553"/>
    </source>
</evidence>
<feature type="domain" description="Response regulatory" evidence="10">
    <location>
        <begin position="464"/>
        <end position="581"/>
    </location>
</feature>
<dbReference type="InterPro" id="IPR003594">
    <property type="entry name" value="HATPase_dom"/>
</dbReference>
<dbReference type="CDD" id="cd00082">
    <property type="entry name" value="HisKA"/>
    <property type="match status" value="1"/>
</dbReference>
<dbReference type="SMART" id="SM00448">
    <property type="entry name" value="REC"/>
    <property type="match status" value="1"/>
</dbReference>
<evidence type="ECO:0000313" key="11">
    <source>
        <dbReference type="EMBL" id="GLR72089.1"/>
    </source>
</evidence>
<dbReference type="EMBL" id="BSOT01000007">
    <property type="protein sequence ID" value="GLR72089.1"/>
    <property type="molecule type" value="Genomic_DNA"/>
</dbReference>
<comment type="catalytic activity">
    <reaction evidence="1">
        <text>ATP + protein L-histidine = ADP + protein N-phospho-L-histidine.</text>
        <dbReference type="EC" id="2.7.13.3"/>
    </reaction>
</comment>
<dbReference type="AlphaFoldDB" id="A0AA37T1P3"/>
<dbReference type="PROSITE" id="PS50109">
    <property type="entry name" value="HIS_KIN"/>
    <property type="match status" value="1"/>
</dbReference>
<keyword evidence="8" id="KW-1133">Transmembrane helix</keyword>
<evidence type="ECO:0000256" key="1">
    <source>
        <dbReference type="ARBA" id="ARBA00000085"/>
    </source>
</evidence>
<dbReference type="GO" id="GO:0000155">
    <property type="term" value="F:phosphorelay sensor kinase activity"/>
    <property type="evidence" value="ECO:0007669"/>
    <property type="project" value="InterPro"/>
</dbReference>
<dbReference type="InterPro" id="IPR003661">
    <property type="entry name" value="HisK_dim/P_dom"/>
</dbReference>
<evidence type="ECO:0000256" key="7">
    <source>
        <dbReference type="PROSITE-ProRule" id="PRU00169"/>
    </source>
</evidence>
<keyword evidence="12" id="KW-1185">Reference proteome</keyword>
<dbReference type="InterPro" id="IPR004358">
    <property type="entry name" value="Sig_transdc_His_kin-like_C"/>
</dbReference>
<dbReference type="InterPro" id="IPR036097">
    <property type="entry name" value="HisK_dim/P_sf"/>
</dbReference>
<comment type="caution">
    <text evidence="11">The sequence shown here is derived from an EMBL/GenBank/DDBJ whole genome shotgun (WGS) entry which is preliminary data.</text>
</comment>
<keyword evidence="4" id="KW-0808">Transferase</keyword>
<dbReference type="Pfam" id="PF02518">
    <property type="entry name" value="HATPase_c"/>
    <property type="match status" value="1"/>
</dbReference>
<evidence type="ECO:0000256" key="8">
    <source>
        <dbReference type="SAM" id="Phobius"/>
    </source>
</evidence>
<evidence type="ECO:0000256" key="6">
    <source>
        <dbReference type="ARBA" id="ARBA00023012"/>
    </source>
</evidence>
<dbReference type="Gene3D" id="3.30.565.10">
    <property type="entry name" value="Histidine kinase-like ATPase, C-terminal domain"/>
    <property type="match status" value="1"/>
</dbReference>
<keyword evidence="8" id="KW-0812">Transmembrane</keyword>
<protein>
    <recommendedName>
        <fullName evidence="2">histidine kinase</fullName>
        <ecNumber evidence="2">2.7.13.3</ecNumber>
    </recommendedName>
</protein>
<dbReference type="PANTHER" id="PTHR43711">
    <property type="entry name" value="TWO-COMPONENT HISTIDINE KINASE"/>
    <property type="match status" value="1"/>
</dbReference>
<dbReference type="PROSITE" id="PS50110">
    <property type="entry name" value="RESPONSE_REGULATORY"/>
    <property type="match status" value="1"/>
</dbReference>
<feature type="transmembrane region" description="Helical" evidence="8">
    <location>
        <begin position="57"/>
        <end position="79"/>
    </location>
</feature>
<dbReference type="Proteomes" id="UP001156601">
    <property type="component" value="Unassembled WGS sequence"/>
</dbReference>
<dbReference type="Gene3D" id="3.40.50.2300">
    <property type="match status" value="1"/>
</dbReference>
<dbReference type="PRINTS" id="PR00344">
    <property type="entry name" value="BCTRLSENSOR"/>
</dbReference>
<keyword evidence="8" id="KW-0472">Membrane</keyword>
<dbReference type="InterPro" id="IPR050736">
    <property type="entry name" value="Sensor_HK_Regulatory"/>
</dbReference>
<dbReference type="InterPro" id="IPR036890">
    <property type="entry name" value="HATPase_C_sf"/>
</dbReference>
<evidence type="ECO:0000256" key="4">
    <source>
        <dbReference type="ARBA" id="ARBA00022679"/>
    </source>
</evidence>
<dbReference type="RefSeq" id="WP_284218449.1">
    <property type="nucleotide sequence ID" value="NZ_BSOT01000007.1"/>
</dbReference>
<feature type="modified residue" description="4-aspartylphosphate" evidence="7">
    <location>
        <position position="515"/>
    </location>
</feature>
<dbReference type="SUPFAM" id="SSF55874">
    <property type="entry name" value="ATPase domain of HSP90 chaperone/DNA topoisomerase II/histidine kinase"/>
    <property type="match status" value="1"/>
</dbReference>
<dbReference type="CDD" id="cd00156">
    <property type="entry name" value="REC"/>
    <property type="match status" value="1"/>
</dbReference>
<evidence type="ECO:0000256" key="2">
    <source>
        <dbReference type="ARBA" id="ARBA00012438"/>
    </source>
</evidence>
<name>A0AA37T1P3_9ALTE</name>
<accession>A0AA37T1P3</accession>
<feature type="transmembrane region" description="Helical" evidence="8">
    <location>
        <begin position="167"/>
        <end position="185"/>
    </location>
</feature>
<dbReference type="InterPro" id="IPR011006">
    <property type="entry name" value="CheY-like_superfamily"/>
</dbReference>
<evidence type="ECO:0000259" key="9">
    <source>
        <dbReference type="PROSITE" id="PS50109"/>
    </source>
</evidence>
<dbReference type="Pfam" id="PF00512">
    <property type="entry name" value="HisKA"/>
    <property type="match status" value="1"/>
</dbReference>
<keyword evidence="5" id="KW-0418">Kinase</keyword>
<dbReference type="PANTHER" id="PTHR43711:SF31">
    <property type="entry name" value="HISTIDINE KINASE"/>
    <property type="match status" value="1"/>
</dbReference>
<gene>
    <name evidence="11" type="ORF">GCM10007852_29970</name>
</gene>
<feature type="transmembrane region" description="Helical" evidence="8">
    <location>
        <begin position="28"/>
        <end position="45"/>
    </location>
</feature>
<dbReference type="SUPFAM" id="SSF52172">
    <property type="entry name" value="CheY-like"/>
    <property type="match status" value="1"/>
</dbReference>
<feature type="transmembrane region" description="Helical" evidence="8">
    <location>
        <begin position="143"/>
        <end position="161"/>
    </location>
</feature>
<keyword evidence="6" id="KW-0902">Two-component regulatory system</keyword>
<keyword evidence="3 7" id="KW-0597">Phosphoprotein</keyword>
<feature type="transmembrane region" description="Helical" evidence="8">
    <location>
        <begin position="91"/>
        <end position="114"/>
    </location>
</feature>
<dbReference type="InterPro" id="IPR005467">
    <property type="entry name" value="His_kinase_dom"/>
</dbReference>
<dbReference type="SUPFAM" id="SSF47384">
    <property type="entry name" value="Homodimeric domain of signal transducing histidine kinase"/>
    <property type="match status" value="1"/>
</dbReference>
<organism evidence="11 12">
    <name type="scientific">Agaribacter marinus</name>
    <dbReference type="NCBI Taxonomy" id="1431249"/>
    <lineage>
        <taxon>Bacteria</taxon>
        <taxon>Pseudomonadati</taxon>
        <taxon>Pseudomonadota</taxon>
        <taxon>Gammaproteobacteria</taxon>
        <taxon>Alteromonadales</taxon>
        <taxon>Alteromonadaceae</taxon>
        <taxon>Agaribacter</taxon>
    </lineage>
</organism>
<evidence type="ECO:0000259" key="10">
    <source>
        <dbReference type="PROSITE" id="PS50110"/>
    </source>
</evidence>
<dbReference type="InterPro" id="IPR001789">
    <property type="entry name" value="Sig_transdc_resp-reg_receiver"/>
</dbReference>
<dbReference type="SMART" id="SM00388">
    <property type="entry name" value="HisKA"/>
    <property type="match status" value="1"/>
</dbReference>
<dbReference type="Gene3D" id="1.10.287.130">
    <property type="match status" value="1"/>
</dbReference>
<reference evidence="11" key="2">
    <citation type="submission" date="2023-01" db="EMBL/GenBank/DDBJ databases">
        <title>Draft genome sequence of Agaribacter marinus strain NBRC 110023.</title>
        <authorList>
            <person name="Sun Q."/>
            <person name="Mori K."/>
        </authorList>
    </citation>
    <scope>NUCLEOTIDE SEQUENCE</scope>
    <source>
        <strain evidence="11">NBRC 110023</strain>
    </source>
</reference>
<dbReference type="SMART" id="SM00387">
    <property type="entry name" value="HATPase_c"/>
    <property type="match status" value="1"/>
</dbReference>
<sequence length="589" mass="65082">MNFTNKHHKLTINDAIFKAQIKECCRPHYEIFFAALLAIIFVVFLSADKGSNQPLLIWVGITLTVLSLRYGFVAWFNRLPDERIRIGHSRLFCLIMMVWGGCWAAATLIFFPLLSTAQQAAWFAMFMVMISASATSHAVFISAFFAFALPYFFSIVWVVAIQYPSPYHVNAFIVTLVMITQVGAAKKGNLAILESLRLRFDNLDLIAKLKEQKDTAEQANLSKSKFLAAASHDLRQPLQAITLFSSALKDAIDDKSKAKVLASQIGDSVGTLQGLFNALLDISRLDAGTLECEKSDFYVQDVLSKLENDFSLSAEAKQIDLYFDGDNHVVNTDATLLLLVLQNLLSNALRYTAVGSVKVSVSALDSKIKIDVEDTGIGIPIEHQQYIFEEFVQLHNPERDRKKGLGLGLSIVKRVTTLMGAALSFCSKEGKGSCFSVVVDKGSDMAAPSNNEVHVHNFLSNQANVVVIDDEVAILSAMSALLIGWGYNVISAADLTKAERLLEGQSIVPDCIIADLRLRDNKSGIEAICRLRKRYGASVPALIVSGDIAIERLQEVKEHGLDMLHKPIQPAKLRSFLHNKIHTFKNNTV</sequence>
<feature type="domain" description="Histidine kinase" evidence="9">
    <location>
        <begin position="229"/>
        <end position="443"/>
    </location>
</feature>
<dbReference type="EC" id="2.7.13.3" evidence="2"/>
<evidence type="ECO:0000313" key="12">
    <source>
        <dbReference type="Proteomes" id="UP001156601"/>
    </source>
</evidence>
<evidence type="ECO:0000256" key="5">
    <source>
        <dbReference type="ARBA" id="ARBA00022777"/>
    </source>
</evidence>
<dbReference type="Pfam" id="PF00072">
    <property type="entry name" value="Response_reg"/>
    <property type="match status" value="1"/>
</dbReference>
<reference evidence="11" key="1">
    <citation type="journal article" date="2014" name="Int. J. Syst. Evol. Microbiol.">
        <title>Complete genome sequence of Corynebacterium casei LMG S-19264T (=DSM 44701T), isolated from a smear-ripened cheese.</title>
        <authorList>
            <consortium name="US DOE Joint Genome Institute (JGI-PGF)"/>
            <person name="Walter F."/>
            <person name="Albersmeier A."/>
            <person name="Kalinowski J."/>
            <person name="Ruckert C."/>
        </authorList>
    </citation>
    <scope>NUCLEOTIDE SEQUENCE</scope>
    <source>
        <strain evidence="11">NBRC 110023</strain>
    </source>
</reference>